<accession>A0A2G4YLZ0</accession>
<gene>
    <name evidence="4" type="ORF">CRD36_17415</name>
</gene>
<keyword evidence="2" id="KW-0472">Membrane</keyword>
<proteinExistence type="predicted"/>
<dbReference type="RefSeq" id="WP_099475238.1">
    <property type="nucleotide sequence ID" value="NZ_CP041025.1"/>
</dbReference>
<dbReference type="EMBL" id="PDEM01000033">
    <property type="protein sequence ID" value="PHZ83345.1"/>
    <property type="molecule type" value="Genomic_DNA"/>
</dbReference>
<dbReference type="InParanoid" id="A0A2G4YLZ0"/>
<keyword evidence="5" id="KW-1185">Reference proteome</keyword>
<organism evidence="4 5">
    <name type="scientific">Paremcibacter congregatus</name>
    <dbReference type="NCBI Taxonomy" id="2043170"/>
    <lineage>
        <taxon>Bacteria</taxon>
        <taxon>Pseudomonadati</taxon>
        <taxon>Pseudomonadota</taxon>
        <taxon>Alphaproteobacteria</taxon>
        <taxon>Emcibacterales</taxon>
        <taxon>Emcibacteraceae</taxon>
        <taxon>Paremcibacter</taxon>
    </lineage>
</organism>
<dbReference type="InterPro" id="IPR045531">
    <property type="entry name" value="DUF6468"/>
</dbReference>
<keyword evidence="2" id="KW-1133">Transmembrane helix</keyword>
<evidence type="ECO:0000313" key="5">
    <source>
        <dbReference type="Proteomes" id="UP000229730"/>
    </source>
</evidence>
<protein>
    <recommendedName>
        <fullName evidence="3">DUF6468 domain-containing protein</fullName>
    </recommendedName>
</protein>
<dbReference type="AlphaFoldDB" id="A0A2G4YLZ0"/>
<dbReference type="Proteomes" id="UP000229730">
    <property type="component" value="Unassembled WGS sequence"/>
</dbReference>
<evidence type="ECO:0000259" key="3">
    <source>
        <dbReference type="Pfam" id="PF20072"/>
    </source>
</evidence>
<name>A0A2G4YLZ0_9PROT</name>
<evidence type="ECO:0000313" key="4">
    <source>
        <dbReference type="EMBL" id="PHZ83345.1"/>
    </source>
</evidence>
<feature type="domain" description="DUF6468" evidence="3">
    <location>
        <begin position="31"/>
        <end position="100"/>
    </location>
</feature>
<evidence type="ECO:0000256" key="2">
    <source>
        <dbReference type="SAM" id="Phobius"/>
    </source>
</evidence>
<feature type="transmembrane region" description="Helical" evidence="2">
    <location>
        <begin position="6"/>
        <end position="23"/>
    </location>
</feature>
<keyword evidence="2" id="KW-0812">Transmembrane</keyword>
<sequence>MALFIDILIIVLIGVMITYAIILNSKLKTFRNAQNEMATLVGQLNDAISRAQTSVEALKGTALAEEGRLDALIRKSRPLADELTILTESGENLADRIERGLVPPGGRLNEASDDDDQEDDTVSEADVPEAENEMLAALKKVR</sequence>
<feature type="compositionally biased region" description="Acidic residues" evidence="1">
    <location>
        <begin position="111"/>
        <end position="131"/>
    </location>
</feature>
<dbReference type="OrthoDB" id="8481361at2"/>
<feature type="region of interest" description="Disordered" evidence="1">
    <location>
        <begin position="96"/>
        <end position="131"/>
    </location>
</feature>
<comment type="caution">
    <text evidence="4">The sequence shown here is derived from an EMBL/GenBank/DDBJ whole genome shotgun (WGS) entry which is preliminary data.</text>
</comment>
<reference evidence="4 5" key="1">
    <citation type="submission" date="2017-10" db="EMBL/GenBank/DDBJ databases">
        <title>Frigbacter circumglobatus gen. nov. sp. nov., isolated from sediment cultured in situ.</title>
        <authorList>
            <person name="Zhao Z."/>
        </authorList>
    </citation>
    <scope>NUCLEOTIDE SEQUENCE [LARGE SCALE GENOMIC DNA]</scope>
    <source>
        <strain evidence="4 5">ZYL</strain>
    </source>
</reference>
<dbReference type="Pfam" id="PF20072">
    <property type="entry name" value="DUF6468"/>
    <property type="match status" value="1"/>
</dbReference>
<evidence type="ECO:0000256" key="1">
    <source>
        <dbReference type="SAM" id="MobiDB-lite"/>
    </source>
</evidence>